<keyword evidence="11 25" id="KW-0812">Transmembrane</keyword>
<evidence type="ECO:0000256" key="12">
    <source>
        <dbReference type="ARBA" id="ARBA00022695"/>
    </source>
</evidence>
<dbReference type="EMBL" id="JACHLY010000001">
    <property type="protein sequence ID" value="MBB5999651.1"/>
    <property type="molecule type" value="Genomic_DNA"/>
</dbReference>
<dbReference type="Pfam" id="PF01148">
    <property type="entry name" value="CTP_transf_1"/>
    <property type="match status" value="1"/>
</dbReference>
<keyword evidence="14" id="KW-0443">Lipid metabolism</keyword>
<evidence type="ECO:0000256" key="1">
    <source>
        <dbReference type="ARBA" id="ARBA00001698"/>
    </source>
</evidence>
<evidence type="ECO:0000256" key="11">
    <source>
        <dbReference type="ARBA" id="ARBA00022692"/>
    </source>
</evidence>
<evidence type="ECO:0000256" key="25">
    <source>
        <dbReference type="SAM" id="Phobius"/>
    </source>
</evidence>
<dbReference type="EC" id="2.7.7.41" evidence="6"/>
<keyword evidence="16" id="KW-0594">Phospholipid biosynthesis</keyword>
<sequence>MTSIDPGSEQDDDHGRADPPPADSGASGGASGGSGAAGAASEPSGRSGDREPQQKARPHASGAAPADPAESGADDARQRFVLHKPDGDPVRTGRNLPVAVASGVALGALVLLSIYPFSAVFVAITAAATLICLRELNRGLGAHGARLALWPLGAGGAAMQVCAYFGGAEWLVGATALTAVAALAWRLRDGAEGYVRDAAADLLTLAYVPFLLATWQLLIATPGDGQERLIAFIIVTISSDIGGYFAGILMGRHKMAPVISPNKTWEGFSGSVLACMIAGALAVGLMLDGPLWAGAVLGVAVVLAATVGDLIESLLKRDLGVKDMGRFMPGHGGLLDRVDSLLIAGPVAWIVLSLLVP</sequence>
<feature type="compositionally biased region" description="Low complexity" evidence="24">
    <location>
        <begin position="37"/>
        <end position="46"/>
    </location>
</feature>
<evidence type="ECO:0000256" key="20">
    <source>
        <dbReference type="ARBA" id="ARBA00032253"/>
    </source>
</evidence>
<comment type="pathway">
    <text evidence="3">Phospholipid metabolism; CDP-diacylglycerol biosynthesis; CDP-diacylglycerol from sn-glycerol 3-phosphate: step 3/3.</text>
</comment>
<protein>
    <recommendedName>
        <fullName evidence="7">Phosphatidate cytidylyltransferase</fullName>
        <ecNumber evidence="6">2.7.7.41</ecNumber>
    </recommendedName>
    <alternativeName>
        <fullName evidence="20">CDP-DAG synthase</fullName>
    </alternativeName>
    <alternativeName>
        <fullName evidence="22">CDP-DG synthase</fullName>
    </alternativeName>
    <alternativeName>
        <fullName evidence="18">CDP-diacylglycerol synthase</fullName>
    </alternativeName>
    <alternativeName>
        <fullName evidence="21">CDP-diglyceride pyrophosphorylase</fullName>
    </alternativeName>
    <alternativeName>
        <fullName evidence="23">CDP-diglyceride synthase</fullName>
    </alternativeName>
    <alternativeName>
        <fullName evidence="19">CTP:phosphatidate cytidylyltransferase</fullName>
    </alternativeName>
</protein>
<evidence type="ECO:0000256" key="15">
    <source>
        <dbReference type="ARBA" id="ARBA00023136"/>
    </source>
</evidence>
<feature type="transmembrane region" description="Helical" evidence="25">
    <location>
        <begin position="104"/>
        <end position="133"/>
    </location>
</feature>
<evidence type="ECO:0000256" key="16">
    <source>
        <dbReference type="ARBA" id="ARBA00023209"/>
    </source>
</evidence>
<keyword evidence="9" id="KW-0444">Lipid biosynthesis</keyword>
<evidence type="ECO:0000256" key="19">
    <source>
        <dbReference type="ARBA" id="ARBA00031825"/>
    </source>
</evidence>
<comment type="subcellular location">
    <subcellularLocation>
        <location evidence="2">Cell membrane</location>
        <topology evidence="2">Multi-pass membrane protein</topology>
    </subcellularLocation>
</comment>
<evidence type="ECO:0000256" key="2">
    <source>
        <dbReference type="ARBA" id="ARBA00004651"/>
    </source>
</evidence>
<comment type="catalytic activity">
    <reaction evidence="1">
        <text>a 1,2-diacyl-sn-glycero-3-phosphate + CTP + H(+) = a CDP-1,2-diacyl-sn-glycerol + diphosphate</text>
        <dbReference type="Rhea" id="RHEA:16229"/>
        <dbReference type="ChEBI" id="CHEBI:15378"/>
        <dbReference type="ChEBI" id="CHEBI:33019"/>
        <dbReference type="ChEBI" id="CHEBI:37563"/>
        <dbReference type="ChEBI" id="CHEBI:58332"/>
        <dbReference type="ChEBI" id="CHEBI:58608"/>
        <dbReference type="EC" id="2.7.7.41"/>
    </reaction>
</comment>
<dbReference type="AlphaFoldDB" id="A0A841EJQ5"/>
<feature type="transmembrane region" description="Helical" evidence="25">
    <location>
        <begin position="291"/>
        <end position="314"/>
    </location>
</feature>
<evidence type="ECO:0000256" key="24">
    <source>
        <dbReference type="SAM" id="MobiDB-lite"/>
    </source>
</evidence>
<keyword evidence="27" id="KW-1185">Reference proteome</keyword>
<keyword evidence="8" id="KW-1003">Cell membrane</keyword>
<reference evidence="26 27" key="1">
    <citation type="submission" date="2020-08" db="EMBL/GenBank/DDBJ databases">
        <title>Sequencing the genomes of 1000 actinobacteria strains.</title>
        <authorList>
            <person name="Klenk H.-P."/>
        </authorList>
    </citation>
    <scope>NUCLEOTIDE SEQUENCE [LARGE SCALE GENOMIC DNA]</scope>
    <source>
        <strain evidence="26 27">DSM 44593</strain>
    </source>
</reference>
<dbReference type="PANTHER" id="PTHR46382">
    <property type="entry name" value="PHOSPHATIDATE CYTIDYLYLTRANSFERASE"/>
    <property type="match status" value="1"/>
</dbReference>
<keyword evidence="13 25" id="KW-1133">Transmembrane helix</keyword>
<evidence type="ECO:0000256" key="13">
    <source>
        <dbReference type="ARBA" id="ARBA00022989"/>
    </source>
</evidence>
<evidence type="ECO:0000256" key="23">
    <source>
        <dbReference type="ARBA" id="ARBA00033406"/>
    </source>
</evidence>
<evidence type="ECO:0000256" key="21">
    <source>
        <dbReference type="ARBA" id="ARBA00032396"/>
    </source>
</evidence>
<feature type="region of interest" description="Disordered" evidence="24">
    <location>
        <begin position="1"/>
        <end position="74"/>
    </location>
</feature>
<keyword evidence="10 26" id="KW-0808">Transferase</keyword>
<dbReference type="PANTHER" id="PTHR46382:SF1">
    <property type="entry name" value="PHOSPHATIDATE CYTIDYLYLTRANSFERASE"/>
    <property type="match status" value="1"/>
</dbReference>
<evidence type="ECO:0000256" key="7">
    <source>
        <dbReference type="ARBA" id="ARBA00019373"/>
    </source>
</evidence>
<feature type="compositionally biased region" description="Gly residues" evidence="24">
    <location>
        <begin position="26"/>
        <end position="36"/>
    </location>
</feature>
<name>A0A841EJQ5_9ACTN</name>
<comment type="caution">
    <text evidence="26">The sequence shown here is derived from an EMBL/GenBank/DDBJ whole genome shotgun (WGS) entry which is preliminary data.</text>
</comment>
<feature type="transmembrane region" description="Helical" evidence="25">
    <location>
        <begin position="230"/>
        <end position="252"/>
    </location>
</feature>
<evidence type="ECO:0000256" key="18">
    <source>
        <dbReference type="ARBA" id="ARBA00029893"/>
    </source>
</evidence>
<keyword evidence="12 26" id="KW-0548">Nucleotidyltransferase</keyword>
<evidence type="ECO:0000256" key="10">
    <source>
        <dbReference type="ARBA" id="ARBA00022679"/>
    </source>
</evidence>
<evidence type="ECO:0000256" key="6">
    <source>
        <dbReference type="ARBA" id="ARBA00012487"/>
    </source>
</evidence>
<dbReference type="GO" id="GO:0016024">
    <property type="term" value="P:CDP-diacylglycerol biosynthetic process"/>
    <property type="evidence" value="ECO:0007669"/>
    <property type="project" value="TreeGrafter"/>
</dbReference>
<evidence type="ECO:0000256" key="14">
    <source>
        <dbReference type="ARBA" id="ARBA00023098"/>
    </source>
</evidence>
<dbReference type="Proteomes" id="UP000578077">
    <property type="component" value="Unassembled WGS sequence"/>
</dbReference>
<evidence type="ECO:0000256" key="17">
    <source>
        <dbReference type="ARBA" id="ARBA00023264"/>
    </source>
</evidence>
<evidence type="ECO:0000313" key="27">
    <source>
        <dbReference type="Proteomes" id="UP000578077"/>
    </source>
</evidence>
<evidence type="ECO:0000256" key="9">
    <source>
        <dbReference type="ARBA" id="ARBA00022516"/>
    </source>
</evidence>
<keyword evidence="17" id="KW-1208">Phospholipid metabolism</keyword>
<dbReference type="GO" id="GO:0005886">
    <property type="term" value="C:plasma membrane"/>
    <property type="evidence" value="ECO:0007669"/>
    <property type="project" value="UniProtKB-SubCell"/>
</dbReference>
<dbReference type="GO" id="GO:0004605">
    <property type="term" value="F:phosphatidate cytidylyltransferase activity"/>
    <property type="evidence" value="ECO:0007669"/>
    <property type="project" value="UniProtKB-EC"/>
</dbReference>
<evidence type="ECO:0000256" key="3">
    <source>
        <dbReference type="ARBA" id="ARBA00005119"/>
    </source>
</evidence>
<feature type="transmembrane region" description="Helical" evidence="25">
    <location>
        <begin position="170"/>
        <end position="187"/>
    </location>
</feature>
<evidence type="ECO:0000313" key="26">
    <source>
        <dbReference type="EMBL" id="MBB5999651.1"/>
    </source>
</evidence>
<evidence type="ECO:0000256" key="4">
    <source>
        <dbReference type="ARBA" id="ARBA00005189"/>
    </source>
</evidence>
<evidence type="ECO:0000256" key="5">
    <source>
        <dbReference type="ARBA" id="ARBA00010185"/>
    </source>
</evidence>
<organism evidence="26 27">
    <name type="scientific">Streptomonospora salina</name>
    <dbReference type="NCBI Taxonomy" id="104205"/>
    <lineage>
        <taxon>Bacteria</taxon>
        <taxon>Bacillati</taxon>
        <taxon>Actinomycetota</taxon>
        <taxon>Actinomycetes</taxon>
        <taxon>Streptosporangiales</taxon>
        <taxon>Nocardiopsidaceae</taxon>
        <taxon>Streptomonospora</taxon>
    </lineage>
</organism>
<proteinExistence type="inferred from homology"/>
<gene>
    <name evidence="26" type="ORF">HNR25_003402</name>
</gene>
<evidence type="ECO:0000256" key="8">
    <source>
        <dbReference type="ARBA" id="ARBA00022475"/>
    </source>
</evidence>
<accession>A0A841EJQ5</accession>
<comment type="pathway">
    <text evidence="4">Lipid metabolism.</text>
</comment>
<feature type="transmembrane region" description="Helical" evidence="25">
    <location>
        <begin position="264"/>
        <end position="285"/>
    </location>
</feature>
<feature type="transmembrane region" description="Helical" evidence="25">
    <location>
        <begin position="199"/>
        <end position="218"/>
    </location>
</feature>
<keyword evidence="15 25" id="KW-0472">Membrane</keyword>
<evidence type="ECO:0000256" key="22">
    <source>
        <dbReference type="ARBA" id="ARBA00032743"/>
    </source>
</evidence>
<comment type="similarity">
    <text evidence="5">Belongs to the CDS family.</text>
</comment>